<reference evidence="1" key="1">
    <citation type="journal article" date="2020" name="mSystems">
        <title>Genome- and Community-Level Interaction Insights into Carbon Utilization and Element Cycling Functions of Hydrothermarchaeota in Hydrothermal Sediment.</title>
        <authorList>
            <person name="Zhou Z."/>
            <person name="Liu Y."/>
            <person name="Xu W."/>
            <person name="Pan J."/>
            <person name="Luo Z.H."/>
            <person name="Li M."/>
        </authorList>
    </citation>
    <scope>NUCLEOTIDE SEQUENCE [LARGE SCALE GENOMIC DNA]</scope>
    <source>
        <strain evidence="1">SpSt-769</strain>
    </source>
</reference>
<gene>
    <name evidence="1" type="ORF">ENV54_12770</name>
</gene>
<evidence type="ECO:0000313" key="1">
    <source>
        <dbReference type="EMBL" id="HGH62158.1"/>
    </source>
</evidence>
<sequence length="871" mass="96257">MSQEIVTNYLISLIAKQVEDNGLVVWYDPDKNYTDVVKKLKLPNTEVFCYEGSFFHLRWRIDQQKLMDGEEPPRLVVYVPMAQDKTHHALIELEAAGVIMQPGQQPPPRNTRLAVVAYNALKGVLGEEAATEIEKKAEAGRLTLADLDALADKSGEISKGVIALIFGTGNPQEVALSFLDNYRFDEIIAPKDAKGELAELLGHEFGFDAPDGAGLDDLRRRLARHVLMTDLISGLGETVPSSLASVPVATTPAATAACVELARAWRLRRDRRNSYVAAALRVEKEFNLDSLTFEPEAMKKIETFPAIERALLRHAENRLLEETDGDMLLLAESRKAGFWCDAEPKLQARWALVAAAAEVLLEAERVEKALKKSPRSITGMVKEYAEGTEPWCLLDTRHRQMESHWYNFEPHGDDHDSIEKLVIQARRRYMAVGSEIARLFLECLAKEGLPTAHNQLSAELLRQCEVFENHVKPFLAEKKTAYVWVDALRFEMGRELARLLREDFEVELHPALAAVPTVTEIGMAALLPGAQGDAKVVTAGSGKLALEINGTVIKDRKDRLTLLKEHAGVEVFDTKLDNLLPKPSKKVREGIENAQLILVTSQEIDELCEQDNITQARRQMDDVLNDLRRGIRMLVNMGIERIVLAADHGHLFADELSEDMKVDSPGGETADLHRRVWVGHGGNADDAFLRAPLSALGMEGDFDLATPWTFACFKCKGGAKAFFHGGLSPQELLVPVMILSPSSKPSAGPPVGITWKLVPGSQKLTTRFFSVQIVGMNSGLFDIAPPKVRVELRAKGKIVSRAVSASYGFEEATGDVALRNDESDHKKIAPNTITLMITEEPDQKSVGLYLLDAATGAELARLEKIEVSIAM</sequence>
<comment type="caution">
    <text evidence="1">The sequence shown here is derived from an EMBL/GenBank/DDBJ whole genome shotgun (WGS) entry which is preliminary data.</text>
</comment>
<organism evidence="1">
    <name type="scientific">Desulfomonile tiedjei</name>
    <dbReference type="NCBI Taxonomy" id="2358"/>
    <lineage>
        <taxon>Bacteria</taxon>
        <taxon>Pseudomonadati</taxon>
        <taxon>Thermodesulfobacteriota</taxon>
        <taxon>Desulfomonilia</taxon>
        <taxon>Desulfomonilales</taxon>
        <taxon>Desulfomonilaceae</taxon>
        <taxon>Desulfomonile</taxon>
    </lineage>
</organism>
<dbReference type="EMBL" id="DTGT01000416">
    <property type="protein sequence ID" value="HGH62158.1"/>
    <property type="molecule type" value="Genomic_DNA"/>
</dbReference>
<name>A0A7C4ATD1_9BACT</name>
<dbReference type="AlphaFoldDB" id="A0A7C4ATD1"/>
<protein>
    <submittedName>
        <fullName evidence="1">PglZ domain-containing protein</fullName>
    </submittedName>
</protein>
<dbReference type="Pfam" id="PF08665">
    <property type="entry name" value="PglZ"/>
    <property type="match status" value="1"/>
</dbReference>
<proteinExistence type="predicted"/>
<accession>A0A7C4ATD1</accession>